<dbReference type="EMBL" id="OX459121">
    <property type="protein sequence ID" value="CAI9102432.1"/>
    <property type="molecule type" value="Genomic_DNA"/>
</dbReference>
<feature type="compositionally biased region" description="Basic and acidic residues" evidence="1">
    <location>
        <begin position="260"/>
        <end position="292"/>
    </location>
</feature>
<evidence type="ECO:0000256" key="1">
    <source>
        <dbReference type="SAM" id="MobiDB-lite"/>
    </source>
</evidence>
<protein>
    <submittedName>
        <fullName evidence="2">OLC1v1000698C1</fullName>
    </submittedName>
</protein>
<organism evidence="2 3">
    <name type="scientific">Oldenlandia corymbosa var. corymbosa</name>
    <dbReference type="NCBI Taxonomy" id="529605"/>
    <lineage>
        <taxon>Eukaryota</taxon>
        <taxon>Viridiplantae</taxon>
        <taxon>Streptophyta</taxon>
        <taxon>Embryophyta</taxon>
        <taxon>Tracheophyta</taxon>
        <taxon>Spermatophyta</taxon>
        <taxon>Magnoliopsida</taxon>
        <taxon>eudicotyledons</taxon>
        <taxon>Gunneridae</taxon>
        <taxon>Pentapetalae</taxon>
        <taxon>asterids</taxon>
        <taxon>lamiids</taxon>
        <taxon>Gentianales</taxon>
        <taxon>Rubiaceae</taxon>
        <taxon>Rubioideae</taxon>
        <taxon>Spermacoceae</taxon>
        <taxon>Hedyotis-Oldenlandia complex</taxon>
        <taxon>Oldenlandia</taxon>
    </lineage>
</organism>
<dbReference type="Proteomes" id="UP001161247">
    <property type="component" value="Chromosome 4"/>
</dbReference>
<name>A0AAV1D707_OLDCO</name>
<gene>
    <name evidence="2" type="ORF">OLC1_LOCUS11780</name>
</gene>
<proteinExistence type="predicted"/>
<dbReference type="AlphaFoldDB" id="A0AAV1D707"/>
<feature type="compositionally biased region" description="Polar residues" evidence="1">
    <location>
        <begin position="317"/>
        <end position="338"/>
    </location>
</feature>
<accession>A0AAV1D707</accession>
<feature type="region of interest" description="Disordered" evidence="1">
    <location>
        <begin position="241"/>
        <end position="361"/>
    </location>
</feature>
<reference evidence="2" key="1">
    <citation type="submission" date="2023-03" db="EMBL/GenBank/DDBJ databases">
        <authorList>
            <person name="Julca I."/>
        </authorList>
    </citation>
    <scope>NUCLEOTIDE SEQUENCE</scope>
</reference>
<evidence type="ECO:0000313" key="2">
    <source>
        <dbReference type="EMBL" id="CAI9102432.1"/>
    </source>
</evidence>
<evidence type="ECO:0000313" key="3">
    <source>
        <dbReference type="Proteomes" id="UP001161247"/>
    </source>
</evidence>
<keyword evidence="3" id="KW-1185">Reference proteome</keyword>
<sequence length="378" mass="42671">MTTGHYSANYHQIDSYGTDTSWMNTNHATMGYADQVRRFTDSDEYENPILQHLQGYGTGGGYVLKTERVVEHVTRAPVVSIMMTKYRPYGSPDHEKAEKFIRDYGAERRFTRPGAIHDPPVQNFLAKIQTEASQPITKVSAPFIRPNWRAHPISSGRQDADHYKNGKTKYDSDDDYDKDFIKDIHHGTKANPVSATNKYNLYERPNEGPVMQNHTPVSRPINDINDGVEILTGGIRNIQPDVNRPSRAGNFGLGRWRNGYRMDSDSGDSDSVKEQKTHGMNNKDYEMPEGNHKSVSKPFGKANSFPLASHHQQQQQPRFSVPQNQLNEVNSYSESIDSSEARKKYGKLKPQAGPIDPKAGTISSEDLIKKYNGAKVPW</sequence>